<proteinExistence type="predicted"/>
<comment type="caution">
    <text evidence="1">The sequence shown here is derived from an EMBL/GenBank/DDBJ whole genome shotgun (WGS) entry which is preliminary data.</text>
</comment>
<gene>
    <name evidence="1" type="ORF">EMCG_04545</name>
</gene>
<dbReference type="AlphaFoldDB" id="A0A0G2J7C2"/>
<sequence length="76" mass="8830">MQNFRGITNDHQDLILHEVPKPVIEHDIALYFKYKFSQLRREERSIASAWPGDEKMEVLVDRAVPLFISAATTSRC</sequence>
<evidence type="ECO:0000313" key="1">
    <source>
        <dbReference type="EMBL" id="KKZ60781.1"/>
    </source>
</evidence>
<reference evidence="2" key="1">
    <citation type="journal article" date="2015" name="PLoS Genet.">
        <title>The dynamic genome and transcriptome of the human fungal pathogen Blastomyces and close relative Emmonsia.</title>
        <authorList>
            <person name="Munoz J.F."/>
            <person name="Gauthier G.M."/>
            <person name="Desjardins C.A."/>
            <person name="Gallo J.E."/>
            <person name="Holder J."/>
            <person name="Sullivan T.D."/>
            <person name="Marty A.J."/>
            <person name="Carmen J.C."/>
            <person name="Chen Z."/>
            <person name="Ding L."/>
            <person name="Gujja S."/>
            <person name="Magrini V."/>
            <person name="Misas E."/>
            <person name="Mitreva M."/>
            <person name="Priest M."/>
            <person name="Saif S."/>
            <person name="Whiston E.A."/>
            <person name="Young S."/>
            <person name="Zeng Q."/>
            <person name="Goldman W.E."/>
            <person name="Mardis E.R."/>
            <person name="Taylor J.W."/>
            <person name="McEwen J.G."/>
            <person name="Clay O.K."/>
            <person name="Klein B.S."/>
            <person name="Cuomo C.A."/>
        </authorList>
    </citation>
    <scope>NUCLEOTIDE SEQUENCE [LARGE SCALE GENOMIC DNA]</scope>
    <source>
        <strain evidence="2">UAMH 3008</strain>
    </source>
</reference>
<accession>A0A0G2J7C2</accession>
<protein>
    <submittedName>
        <fullName evidence="1">Uncharacterized protein</fullName>
    </submittedName>
</protein>
<dbReference type="EMBL" id="LCZI01001439">
    <property type="protein sequence ID" value="KKZ60781.1"/>
    <property type="molecule type" value="Genomic_DNA"/>
</dbReference>
<dbReference type="OrthoDB" id="4185255at2759"/>
<evidence type="ECO:0000313" key="2">
    <source>
        <dbReference type="Proteomes" id="UP000034164"/>
    </source>
</evidence>
<organism evidence="1 2">
    <name type="scientific">[Emmonsia] crescens</name>
    <dbReference type="NCBI Taxonomy" id="73230"/>
    <lineage>
        <taxon>Eukaryota</taxon>
        <taxon>Fungi</taxon>
        <taxon>Dikarya</taxon>
        <taxon>Ascomycota</taxon>
        <taxon>Pezizomycotina</taxon>
        <taxon>Eurotiomycetes</taxon>
        <taxon>Eurotiomycetidae</taxon>
        <taxon>Onygenales</taxon>
        <taxon>Ajellomycetaceae</taxon>
        <taxon>Emergomyces</taxon>
    </lineage>
</organism>
<dbReference type="Proteomes" id="UP000034164">
    <property type="component" value="Unassembled WGS sequence"/>
</dbReference>
<name>A0A0G2J7C2_9EURO</name>
<dbReference type="VEuPathDB" id="FungiDB:EMCG_04545"/>